<proteinExistence type="predicted"/>
<sequence length="39" mass="4491">MAPSFQMSWPVAAQDLQNLTFLISVKYTDRNTITCRSQQ</sequence>
<dbReference type="EMBL" id="GBXM01094236">
    <property type="protein sequence ID" value="JAH14341.1"/>
    <property type="molecule type" value="Transcribed_RNA"/>
</dbReference>
<reference evidence="1" key="2">
    <citation type="journal article" date="2015" name="Fish Shellfish Immunol.">
        <title>Early steps in the European eel (Anguilla anguilla)-Vibrio vulnificus interaction in the gills: Role of the RtxA13 toxin.</title>
        <authorList>
            <person name="Callol A."/>
            <person name="Pajuelo D."/>
            <person name="Ebbesson L."/>
            <person name="Teles M."/>
            <person name="MacKenzie S."/>
            <person name="Amaro C."/>
        </authorList>
    </citation>
    <scope>NUCLEOTIDE SEQUENCE</scope>
</reference>
<accession>A0A0E9QBV1</accession>
<name>A0A0E9QBV1_ANGAN</name>
<dbReference type="AlphaFoldDB" id="A0A0E9QBV1"/>
<reference evidence="1" key="1">
    <citation type="submission" date="2014-11" db="EMBL/GenBank/DDBJ databases">
        <authorList>
            <person name="Amaro Gonzalez C."/>
        </authorList>
    </citation>
    <scope>NUCLEOTIDE SEQUENCE</scope>
</reference>
<organism evidence="1">
    <name type="scientific">Anguilla anguilla</name>
    <name type="common">European freshwater eel</name>
    <name type="synonym">Muraena anguilla</name>
    <dbReference type="NCBI Taxonomy" id="7936"/>
    <lineage>
        <taxon>Eukaryota</taxon>
        <taxon>Metazoa</taxon>
        <taxon>Chordata</taxon>
        <taxon>Craniata</taxon>
        <taxon>Vertebrata</taxon>
        <taxon>Euteleostomi</taxon>
        <taxon>Actinopterygii</taxon>
        <taxon>Neopterygii</taxon>
        <taxon>Teleostei</taxon>
        <taxon>Anguilliformes</taxon>
        <taxon>Anguillidae</taxon>
        <taxon>Anguilla</taxon>
    </lineage>
</organism>
<protein>
    <submittedName>
        <fullName evidence="1">Uncharacterized protein</fullName>
    </submittedName>
</protein>
<evidence type="ECO:0000313" key="1">
    <source>
        <dbReference type="EMBL" id="JAH14341.1"/>
    </source>
</evidence>